<dbReference type="InterPro" id="IPR022642">
    <property type="entry name" value="CheR_C"/>
</dbReference>
<evidence type="ECO:0000256" key="5">
    <source>
        <dbReference type="ARBA" id="ARBA00022691"/>
    </source>
</evidence>
<organism evidence="7 8">
    <name type="scientific">Candidatus Avitreponema avistercoris</name>
    <dbReference type="NCBI Taxonomy" id="2840705"/>
    <lineage>
        <taxon>Bacteria</taxon>
        <taxon>Pseudomonadati</taxon>
        <taxon>Spirochaetota</taxon>
        <taxon>Spirochaetia</taxon>
        <taxon>Spirochaetales</taxon>
        <taxon>Candidatus Avitreponema</taxon>
    </lineage>
</organism>
<dbReference type="InterPro" id="IPR029063">
    <property type="entry name" value="SAM-dependent_MTases_sf"/>
</dbReference>
<dbReference type="PROSITE" id="PS50123">
    <property type="entry name" value="CHER"/>
    <property type="match status" value="1"/>
</dbReference>
<dbReference type="InterPro" id="IPR026024">
    <property type="entry name" value="Chemotaxis_MeTrfase_CheR"/>
</dbReference>
<dbReference type="Gene3D" id="1.10.155.10">
    <property type="entry name" value="Chemotaxis receptor methyltransferase CheR, N-terminal domain"/>
    <property type="match status" value="1"/>
</dbReference>
<evidence type="ECO:0000259" key="6">
    <source>
        <dbReference type="PROSITE" id="PS50123"/>
    </source>
</evidence>
<dbReference type="InterPro" id="IPR036804">
    <property type="entry name" value="CheR_N_sf"/>
</dbReference>
<dbReference type="AlphaFoldDB" id="A0A9D9EPT6"/>
<evidence type="ECO:0000313" key="7">
    <source>
        <dbReference type="EMBL" id="MBO8450880.1"/>
    </source>
</evidence>
<dbReference type="GO" id="GO:0008983">
    <property type="term" value="F:protein-glutamate O-methyltransferase activity"/>
    <property type="evidence" value="ECO:0007669"/>
    <property type="project" value="UniProtKB-EC"/>
</dbReference>
<dbReference type="PRINTS" id="PR00996">
    <property type="entry name" value="CHERMTFRASE"/>
</dbReference>
<evidence type="ECO:0000313" key="8">
    <source>
        <dbReference type="Proteomes" id="UP000823616"/>
    </source>
</evidence>
<evidence type="ECO:0000256" key="3">
    <source>
        <dbReference type="ARBA" id="ARBA00022603"/>
    </source>
</evidence>
<gene>
    <name evidence="7" type="ORF">IAA96_07215</name>
</gene>
<reference evidence="7" key="1">
    <citation type="submission" date="2020-10" db="EMBL/GenBank/DDBJ databases">
        <authorList>
            <person name="Gilroy R."/>
        </authorList>
    </citation>
    <scope>NUCLEOTIDE SEQUENCE</scope>
    <source>
        <strain evidence="7">B3-4054</strain>
    </source>
</reference>
<dbReference type="Pfam" id="PF01739">
    <property type="entry name" value="CheR"/>
    <property type="match status" value="1"/>
</dbReference>
<dbReference type="SUPFAM" id="SSF53335">
    <property type="entry name" value="S-adenosyl-L-methionine-dependent methyltransferases"/>
    <property type="match status" value="1"/>
</dbReference>
<dbReference type="SUPFAM" id="SSF47757">
    <property type="entry name" value="Chemotaxis receptor methyltransferase CheR, N-terminal domain"/>
    <property type="match status" value="1"/>
</dbReference>
<dbReference type="PANTHER" id="PTHR24422">
    <property type="entry name" value="CHEMOTAXIS PROTEIN METHYLTRANSFERASE"/>
    <property type="match status" value="1"/>
</dbReference>
<dbReference type="InterPro" id="IPR000780">
    <property type="entry name" value="CheR_MeTrfase"/>
</dbReference>
<dbReference type="GO" id="GO:0032259">
    <property type="term" value="P:methylation"/>
    <property type="evidence" value="ECO:0007669"/>
    <property type="project" value="UniProtKB-KW"/>
</dbReference>
<evidence type="ECO:0000256" key="1">
    <source>
        <dbReference type="ARBA" id="ARBA00001541"/>
    </source>
</evidence>
<comment type="caution">
    <text evidence="7">The sequence shown here is derived from an EMBL/GenBank/DDBJ whole genome shotgun (WGS) entry which is preliminary data.</text>
</comment>
<evidence type="ECO:0000256" key="2">
    <source>
        <dbReference type="ARBA" id="ARBA00012534"/>
    </source>
</evidence>
<keyword evidence="5" id="KW-0949">S-adenosyl-L-methionine</keyword>
<dbReference type="EC" id="2.1.1.80" evidence="2"/>
<proteinExistence type="predicted"/>
<name>A0A9D9EPT6_9SPIR</name>
<dbReference type="PIRSF" id="PIRSF000410">
    <property type="entry name" value="CheR"/>
    <property type="match status" value="1"/>
</dbReference>
<dbReference type="InterPro" id="IPR022641">
    <property type="entry name" value="CheR_N"/>
</dbReference>
<reference evidence="7" key="2">
    <citation type="journal article" date="2021" name="PeerJ">
        <title>Extensive microbial diversity within the chicken gut microbiome revealed by metagenomics and culture.</title>
        <authorList>
            <person name="Gilroy R."/>
            <person name="Ravi A."/>
            <person name="Getino M."/>
            <person name="Pursley I."/>
            <person name="Horton D.L."/>
            <person name="Alikhan N.F."/>
            <person name="Baker D."/>
            <person name="Gharbi K."/>
            <person name="Hall N."/>
            <person name="Watson M."/>
            <person name="Adriaenssens E.M."/>
            <person name="Foster-Nyarko E."/>
            <person name="Jarju S."/>
            <person name="Secka A."/>
            <person name="Antonio M."/>
            <person name="Oren A."/>
            <person name="Chaudhuri R.R."/>
            <person name="La Ragione R."/>
            <person name="Hildebrand F."/>
            <person name="Pallen M.J."/>
        </authorList>
    </citation>
    <scope>NUCLEOTIDE SEQUENCE</scope>
    <source>
        <strain evidence="7">B3-4054</strain>
    </source>
</reference>
<dbReference type="Pfam" id="PF03705">
    <property type="entry name" value="CheR_N"/>
    <property type="match status" value="1"/>
</dbReference>
<accession>A0A9D9EPT6</accession>
<feature type="domain" description="CheR-type methyltransferase" evidence="6">
    <location>
        <begin position="2"/>
        <end position="281"/>
    </location>
</feature>
<dbReference type="SMART" id="SM00138">
    <property type="entry name" value="MeTrc"/>
    <property type="match status" value="1"/>
</dbReference>
<keyword evidence="3" id="KW-0489">Methyltransferase</keyword>
<sequence>MGVVVESAMSDSDFKKIASFIEKNVGIKMPDVKKTMLQARISQRLRALNIPTYSEYIRYAFGRGVPNEEELVHMVDAVTTNLTEFFRESGHFDYMTQSALPYFAANGKRFIKLWSAGCSSGEEPYTLSIVMQEFQRKNPGAINGYSVLATDVSTKVLNRAAGAVYQLDSVKNLPMDIKRRYFLRSKNRDDKLIRVKPEVRKYVSFARLNFMDDDFGFRDTIQMIFCRNVLIYFDKPTQESVIRKFLRYLEPGGFLFLGHSETIFGMNLPFKNVAPTVFQRI</sequence>
<protein>
    <recommendedName>
        <fullName evidence="2">protein-glutamate O-methyltransferase</fullName>
        <ecNumber evidence="2">2.1.1.80</ecNumber>
    </recommendedName>
</protein>
<comment type="catalytic activity">
    <reaction evidence="1">
        <text>L-glutamyl-[protein] + S-adenosyl-L-methionine = [protein]-L-glutamate 5-O-methyl ester + S-adenosyl-L-homocysteine</text>
        <dbReference type="Rhea" id="RHEA:24452"/>
        <dbReference type="Rhea" id="RHEA-COMP:10208"/>
        <dbReference type="Rhea" id="RHEA-COMP:10311"/>
        <dbReference type="ChEBI" id="CHEBI:29973"/>
        <dbReference type="ChEBI" id="CHEBI:57856"/>
        <dbReference type="ChEBI" id="CHEBI:59789"/>
        <dbReference type="ChEBI" id="CHEBI:82795"/>
        <dbReference type="EC" id="2.1.1.80"/>
    </reaction>
</comment>
<dbReference type="PANTHER" id="PTHR24422:SF26">
    <property type="entry name" value="CHEMOTAXIS PROTEIN METHYLTRANSFERASE"/>
    <property type="match status" value="1"/>
</dbReference>
<dbReference type="Gene3D" id="3.40.50.150">
    <property type="entry name" value="Vaccinia Virus protein VP39"/>
    <property type="match status" value="1"/>
</dbReference>
<dbReference type="Proteomes" id="UP000823616">
    <property type="component" value="Unassembled WGS sequence"/>
</dbReference>
<dbReference type="InterPro" id="IPR050903">
    <property type="entry name" value="Bact_Chemotaxis_MeTrfase"/>
</dbReference>
<dbReference type="EMBL" id="JADIMS010000135">
    <property type="protein sequence ID" value="MBO8450880.1"/>
    <property type="molecule type" value="Genomic_DNA"/>
</dbReference>
<evidence type="ECO:0000256" key="4">
    <source>
        <dbReference type="ARBA" id="ARBA00022679"/>
    </source>
</evidence>
<keyword evidence="4" id="KW-0808">Transferase</keyword>